<organism evidence="1">
    <name type="scientific">marine metagenome</name>
    <dbReference type="NCBI Taxonomy" id="408172"/>
    <lineage>
        <taxon>unclassified sequences</taxon>
        <taxon>metagenomes</taxon>
        <taxon>ecological metagenomes</taxon>
    </lineage>
</organism>
<dbReference type="Gene3D" id="1.10.12.10">
    <property type="entry name" value="Lyase 2-enoyl-coa Hydratase, Chain A, domain 2"/>
    <property type="match status" value="1"/>
</dbReference>
<dbReference type="InterPro" id="IPR029045">
    <property type="entry name" value="ClpP/crotonase-like_dom_sf"/>
</dbReference>
<name>A0A382XKS4_9ZZZZ</name>
<evidence type="ECO:0000313" key="1">
    <source>
        <dbReference type="EMBL" id="SVD71732.1"/>
    </source>
</evidence>
<reference evidence="1" key="1">
    <citation type="submission" date="2018-05" db="EMBL/GenBank/DDBJ databases">
        <authorList>
            <person name="Lanie J.A."/>
            <person name="Ng W.-L."/>
            <person name="Kazmierczak K.M."/>
            <person name="Andrzejewski T.M."/>
            <person name="Davidsen T.M."/>
            <person name="Wayne K.J."/>
            <person name="Tettelin H."/>
            <person name="Glass J.I."/>
            <person name="Rusch D."/>
            <person name="Podicherti R."/>
            <person name="Tsui H.-C.T."/>
            <person name="Winkler M.E."/>
        </authorList>
    </citation>
    <scope>NUCLEOTIDE SEQUENCE</scope>
</reference>
<accession>A0A382XKS4</accession>
<dbReference type="InterPro" id="IPR014748">
    <property type="entry name" value="Enoyl-CoA_hydra_C"/>
</dbReference>
<gene>
    <name evidence="1" type="ORF">METZ01_LOCUS424586</name>
</gene>
<protein>
    <recommendedName>
        <fullName evidence="2">Enoyl-CoA hydratase</fullName>
    </recommendedName>
</protein>
<dbReference type="EMBL" id="UINC01168616">
    <property type="protein sequence ID" value="SVD71732.1"/>
    <property type="molecule type" value="Genomic_DNA"/>
</dbReference>
<dbReference type="AlphaFoldDB" id="A0A382XKS4"/>
<sequence length="57" mass="6540">PLAITEMKRLFRHGLTQDFESHSHHVLMSVVNLMKSNDFNEGVASFAERRPPDFKGN</sequence>
<evidence type="ECO:0008006" key="2">
    <source>
        <dbReference type="Google" id="ProtNLM"/>
    </source>
</evidence>
<proteinExistence type="predicted"/>
<feature type="non-terminal residue" evidence="1">
    <location>
        <position position="1"/>
    </location>
</feature>
<dbReference type="SUPFAM" id="SSF52096">
    <property type="entry name" value="ClpP/crotonase"/>
    <property type="match status" value="1"/>
</dbReference>